<accession>A0ABQ9GGZ3</accession>
<reference evidence="1 2" key="1">
    <citation type="submission" date="2023-02" db="EMBL/GenBank/DDBJ databases">
        <title>LHISI_Scaffold_Assembly.</title>
        <authorList>
            <person name="Stuart O.P."/>
            <person name="Cleave R."/>
            <person name="Magrath M.J.L."/>
            <person name="Mikheyev A.S."/>
        </authorList>
    </citation>
    <scope>NUCLEOTIDE SEQUENCE [LARGE SCALE GENOMIC DNA]</scope>
    <source>
        <strain evidence="1">Daus_M_001</strain>
        <tissue evidence="1">Leg muscle</tissue>
    </source>
</reference>
<protein>
    <submittedName>
        <fullName evidence="1">Uncharacterized protein</fullName>
    </submittedName>
</protein>
<evidence type="ECO:0000313" key="2">
    <source>
        <dbReference type="Proteomes" id="UP001159363"/>
    </source>
</evidence>
<gene>
    <name evidence="1" type="ORF">PR048_027593</name>
</gene>
<evidence type="ECO:0000313" key="1">
    <source>
        <dbReference type="EMBL" id="KAJ8871285.1"/>
    </source>
</evidence>
<keyword evidence="2" id="KW-1185">Reference proteome</keyword>
<sequence length="328" mass="36927">MSRGRGGSVVRHYRAGSLPDFRTWESYRTMPLVGGFSRGSPVSPALSFQRCSILTSIHAYRLTPLLRDDEDAACRRIFTGIPPPPGHSFFIPALLLTQLASLSTSLKTSLLRACQISSLAQTIQLINCRVARPWWPVSETDDRRLTSRGRLRCVRPIDPPRAHINHCRQQLLITLTVPCSGKRSTSCFAIPRNSSPEFKHRICSEIRPHPESPHQKRRRETLQSRASFYVAWNLGHSLRHEYDIKRSENFSKTVFSCPEAVGLTTTRKIPRELSRSENFGRALRILGKYRGESRRLVILSDGCQAGKQLANSWHAPGIIAGPEVTPLT</sequence>
<dbReference type="EMBL" id="JARBHB010000012">
    <property type="protein sequence ID" value="KAJ8871285.1"/>
    <property type="molecule type" value="Genomic_DNA"/>
</dbReference>
<organism evidence="1 2">
    <name type="scientific">Dryococelus australis</name>
    <dbReference type="NCBI Taxonomy" id="614101"/>
    <lineage>
        <taxon>Eukaryota</taxon>
        <taxon>Metazoa</taxon>
        <taxon>Ecdysozoa</taxon>
        <taxon>Arthropoda</taxon>
        <taxon>Hexapoda</taxon>
        <taxon>Insecta</taxon>
        <taxon>Pterygota</taxon>
        <taxon>Neoptera</taxon>
        <taxon>Polyneoptera</taxon>
        <taxon>Phasmatodea</taxon>
        <taxon>Verophasmatodea</taxon>
        <taxon>Anareolatae</taxon>
        <taxon>Phasmatidae</taxon>
        <taxon>Eurycanthinae</taxon>
        <taxon>Dryococelus</taxon>
    </lineage>
</organism>
<comment type="caution">
    <text evidence="1">The sequence shown here is derived from an EMBL/GenBank/DDBJ whole genome shotgun (WGS) entry which is preliminary data.</text>
</comment>
<proteinExistence type="predicted"/>
<name>A0ABQ9GGZ3_9NEOP</name>
<dbReference type="Proteomes" id="UP001159363">
    <property type="component" value="Chromosome 11"/>
</dbReference>